<dbReference type="GO" id="GO:0030488">
    <property type="term" value="P:tRNA methylation"/>
    <property type="evidence" value="ECO:0007669"/>
    <property type="project" value="TreeGrafter"/>
</dbReference>
<dbReference type="InterPro" id="IPR000241">
    <property type="entry name" value="RlmKL-like_Mtase"/>
</dbReference>
<dbReference type="PANTHER" id="PTHR14911:SF13">
    <property type="entry name" value="TRNA (GUANINE(6)-N2)-METHYLTRANSFERASE THUMP3"/>
    <property type="match status" value="1"/>
</dbReference>
<dbReference type="GO" id="GO:0016423">
    <property type="term" value="F:tRNA (guanine) methyltransferase activity"/>
    <property type="evidence" value="ECO:0007669"/>
    <property type="project" value="TreeGrafter"/>
</dbReference>
<organism evidence="2 3">
    <name type="scientific">Microlunatus soli</name>
    <dbReference type="NCBI Taxonomy" id="630515"/>
    <lineage>
        <taxon>Bacteria</taxon>
        <taxon>Bacillati</taxon>
        <taxon>Actinomycetota</taxon>
        <taxon>Actinomycetes</taxon>
        <taxon>Propionibacteriales</taxon>
        <taxon>Propionibacteriaceae</taxon>
        <taxon>Microlunatus</taxon>
    </lineage>
</organism>
<dbReference type="CDD" id="cd02440">
    <property type="entry name" value="AdoMet_MTases"/>
    <property type="match status" value="1"/>
</dbReference>
<dbReference type="PANTHER" id="PTHR14911">
    <property type="entry name" value="THUMP DOMAIN-CONTAINING"/>
    <property type="match status" value="1"/>
</dbReference>
<dbReference type="STRING" id="630515.SAMN04489812_5880"/>
<evidence type="ECO:0000259" key="1">
    <source>
        <dbReference type="Pfam" id="PF01170"/>
    </source>
</evidence>
<protein>
    <submittedName>
        <fullName evidence="2">Putative RNA methylase family UPF0020</fullName>
    </submittedName>
</protein>
<reference evidence="2 3" key="1">
    <citation type="submission" date="2016-10" db="EMBL/GenBank/DDBJ databases">
        <authorList>
            <person name="de Groot N.N."/>
        </authorList>
    </citation>
    <scope>NUCLEOTIDE SEQUENCE [LARGE SCALE GENOMIC DNA]</scope>
    <source>
        <strain evidence="2 3">DSM 21800</strain>
    </source>
</reference>
<dbReference type="Gene3D" id="3.40.50.150">
    <property type="entry name" value="Vaccinia Virus protein VP39"/>
    <property type="match status" value="1"/>
</dbReference>
<accession>A0A1H2AF37</accession>
<evidence type="ECO:0000313" key="3">
    <source>
        <dbReference type="Proteomes" id="UP000199103"/>
    </source>
</evidence>
<sequence length="333" mass="35684">MTLVLRLDTVQGAEDVLAAELADHGTARPIGAGWVELRGAPDDGVQEVADRLLRLAAARCFTGVAVPLPGIPREPAFDAALSELIMIMEKAGFAGDHGFRVAEPSTEARDEIAASITAAIGWRQQPSNWVLNLVPGDDGWSAQIGPLHWSRRNAKLERLPWSTPAALADVLVRMAKIRAGHRVLDPCCGSGTLLVAAGLAGATTLYGVDRDPEAVAVATRNLDTLRLPATLRVGDAEALGTMKGVGEVDRIIGNLPFGKQVGSHRDNERLYPALLDGIARRLSADGRAVLLTEDKRLFTDSVQRTRGLKIINQAGFRYGGATPTGYVITRRRR</sequence>
<dbReference type="EMBL" id="LT629772">
    <property type="protein sequence ID" value="SDT44449.1"/>
    <property type="molecule type" value="Genomic_DNA"/>
</dbReference>
<proteinExistence type="predicted"/>
<dbReference type="OrthoDB" id="1637728at2"/>
<dbReference type="InterPro" id="IPR029063">
    <property type="entry name" value="SAM-dependent_MTases_sf"/>
</dbReference>
<gene>
    <name evidence="2" type="ORF">SAMN04489812_5880</name>
</gene>
<dbReference type="RefSeq" id="WP_091530748.1">
    <property type="nucleotide sequence ID" value="NZ_LT629772.1"/>
</dbReference>
<keyword evidence="2" id="KW-0808">Transferase</keyword>
<dbReference type="Proteomes" id="UP000199103">
    <property type="component" value="Chromosome I"/>
</dbReference>
<dbReference type="PRINTS" id="PR00507">
    <property type="entry name" value="N12N6MTFRASE"/>
</dbReference>
<dbReference type="Pfam" id="PF01170">
    <property type="entry name" value="UPF0020"/>
    <property type="match status" value="1"/>
</dbReference>
<keyword evidence="3" id="KW-1185">Reference proteome</keyword>
<dbReference type="AlphaFoldDB" id="A0A1H2AF37"/>
<evidence type="ECO:0000313" key="2">
    <source>
        <dbReference type="EMBL" id="SDT44449.1"/>
    </source>
</evidence>
<name>A0A1H2AF37_9ACTN</name>
<keyword evidence="2" id="KW-0489">Methyltransferase</keyword>
<feature type="domain" description="Ribosomal RNA large subunit methyltransferase K/L-like methyltransferase" evidence="1">
    <location>
        <begin position="165"/>
        <end position="305"/>
    </location>
</feature>
<dbReference type="SUPFAM" id="SSF53335">
    <property type="entry name" value="S-adenosyl-L-methionine-dependent methyltransferases"/>
    <property type="match status" value="1"/>
</dbReference>